<dbReference type="AlphaFoldDB" id="A0A161T0F8"/>
<name>A0A161T0F8_9BACI</name>
<accession>A0A161T0F8</accession>
<gene>
    <name evidence="1" type="ORF">AV649_06860</name>
</gene>
<evidence type="ECO:0000313" key="2">
    <source>
        <dbReference type="Proteomes" id="UP000076510"/>
    </source>
</evidence>
<protein>
    <submittedName>
        <fullName evidence="1">Uncharacterized protein</fullName>
    </submittedName>
</protein>
<reference evidence="2" key="1">
    <citation type="submission" date="2016-01" db="EMBL/GenBank/DDBJ databases">
        <title>Whole genome sequencing of Bhargavaea cecembensis T14.</title>
        <authorList>
            <person name="Hong K.W."/>
        </authorList>
    </citation>
    <scope>NUCLEOTIDE SEQUENCE [LARGE SCALE GENOMIC DNA]</scope>
    <source>
        <strain evidence="2">M19</strain>
    </source>
</reference>
<proteinExistence type="predicted"/>
<organism evidence="1 2">
    <name type="scientific">Rossellomorea marisflavi</name>
    <dbReference type="NCBI Taxonomy" id="189381"/>
    <lineage>
        <taxon>Bacteria</taxon>
        <taxon>Bacillati</taxon>
        <taxon>Bacillota</taxon>
        <taxon>Bacilli</taxon>
        <taxon>Bacillales</taxon>
        <taxon>Bacillaceae</taxon>
        <taxon>Rossellomorea</taxon>
    </lineage>
</organism>
<dbReference type="Proteomes" id="UP000076510">
    <property type="component" value="Unassembled WGS sequence"/>
</dbReference>
<sequence>MRPRTIDEEAHWLPAESEVLHGNHKRNKEPTLIVFFGFYHNLFNWIKIFLKKWFTFPLKLDILTNVRKISHGNGGRVT</sequence>
<dbReference type="EMBL" id="LQQY01000034">
    <property type="protein sequence ID" value="KZE45873.1"/>
    <property type="molecule type" value="Genomic_DNA"/>
</dbReference>
<comment type="caution">
    <text evidence="1">The sequence shown here is derived from an EMBL/GenBank/DDBJ whole genome shotgun (WGS) entry which is preliminary data.</text>
</comment>
<evidence type="ECO:0000313" key="1">
    <source>
        <dbReference type="EMBL" id="KZE45873.1"/>
    </source>
</evidence>